<accession>A0ABT9P4I8</accession>
<sequence length="1677" mass="180642">MSRQTREKLIEAGAVVAGPAPESSLDGTDTMTARAYRHPALGDRAVVRLVPETLGGAEDLAVEFLGFEPARPPVAVGTGRRQALGFPAWALVNDPANGHHALALVKDLERLARQAKGRPGAAKDGFDELAARLGASVPHFLPTFYEQAGRAFLAVDNKQSAATMFGKAREAERVHALPIDEARQRDVFLEFAFNGALSGKSLTQYAKDLAQRTDPVAAYELFRQVCAERVAGGLPPYAGMADDLRRLVKAAELGQAAEEEKVVRELLDSPALPHAPLPFWKSYAAALQRLSAKEPAVRRSLLSLFPQGDQTGTEDFWFTLLHDTGSLAGLTELDGVPEAARPEDGSAGWLARAVLWRARGWRTTRRSPRLLSLAQAMVPRLQAENVPLRLLDKGVDLDLLDLVLAHGLRVQLPEGRPVAKFGLKRWREDQSPGRRDLVSLAATDWAREPMRLGIDEAMRDRYGFRPDAAGRKPLDDLRPFYETRGPREALGDWLDETATAVTGGALPALTDTLDRLRLVAHGEVLGVRPDAYPRLSGADVAGALARTLRIGLFDEFGWPALEEAVAEFPVPKPHPNGYTEEPFTVADSWPALVLHNKLMAVVVGPREILLRHTFRIPKDVPSYYSRSVVFVDGRLLVLWDSESGVHGYWDDRADEVFRVAGAMPQHHFSRFGTSAPLPGGGRTFGGRPLLPGDRTVGKAHAVVSDGSGWWRLDGEMVNGRGWREFDPATGDPGRLSRPAFFEAGLEADGSVPADDWCALAPVPPGLEGTPFGTAGGLLGWRSVRSADGSGEAVSVTGDVARLRPELMKSSGIHWQPGVVGPIRMPGGGPAVALLIAGRGTSVTFSDGEVGGSDVHTGRSCDYAKGTPLVPPVVYWHALRARDEQGSAALRGITREQAAALVEAARRGRAEKAVRQVLPQITHEKLVLGVAGVLEVAVAQAERVRSLPEPVSTRPVEIVNTPEAEELPEAEPPAGAGVAVPATASDQDLGRAVAGLTERATYYGHYSGSRSSYETLPNLRGVVAVLTGNPPKKGLLSKLGLGAKKPSSADVPTTSVDWSTPVTGGLGALALRASLATTPPEVRSALMVLLAEVARHPVLIPAAGHWRRLKLVSVKSSTPQAIRDQEVEHGTMLPTRGGQAFAFFWDTEYHDGSYRGVLTALEHVTEPGDFGPVDGYRISLEREGGSWGSPEAILALLDLLAQHGPASWRPEAVDELVNRTGLTRAEAALLLAGLLQIDSYENNFLPKEVRELLGLKVAEAKTARDALVGRLDVGARLRLLSAAMPDEPADLWEKGPDVERLAREWVALFGRRVPVADELVAAFAASRKGAYTGAQDAAAVLQAMAAPAATGWLNVDLTARFEDKRLTYDGDSGFLPRHLSDTVIGLLWLAYHLPLHDPLRRTLPEVYDALRQRLAHPGLLMLFRQAEGRTLDGLRQVYGLPPAPEGPNAPEELLDLGGAGYLVSRPWRSELYVRPAALDGAGQPLLALGEAVPDQWSYPLLVARGEALARLVAELRAPEVTEGWLQDPAVSVPDLVERVSARTGLDAAAARYYLQLLALPDPTDKNVRLWNGWTPRRLKAATSALTEAGLVVEGRRARAGRSVFLPSAWLNVKAPGLPLEAWKVPLLGLSPGGASPLDLAVPVTSVRELFRLAWERVEGDDGPRLEALRTGRAAGRAR</sequence>
<keyword evidence="3" id="KW-1185">Reference proteome</keyword>
<reference evidence="2 3" key="1">
    <citation type="submission" date="2023-07" db="EMBL/GenBank/DDBJ databases">
        <title>Sequencing the genomes of 1000 actinobacteria strains.</title>
        <authorList>
            <person name="Klenk H.-P."/>
        </authorList>
    </citation>
    <scope>NUCLEOTIDE SEQUENCE [LARGE SCALE GENOMIC DNA]</scope>
    <source>
        <strain evidence="2 3">DSM 44388</strain>
    </source>
</reference>
<feature type="compositionally biased region" description="Low complexity" evidence="1">
    <location>
        <begin position="1036"/>
        <end position="1047"/>
    </location>
</feature>
<protein>
    <recommendedName>
        <fullName evidence="4">DNA-binding protein</fullName>
    </recommendedName>
</protein>
<comment type="caution">
    <text evidence="2">The sequence shown here is derived from an EMBL/GenBank/DDBJ whole genome shotgun (WGS) entry which is preliminary data.</text>
</comment>
<evidence type="ECO:0008006" key="4">
    <source>
        <dbReference type="Google" id="ProtNLM"/>
    </source>
</evidence>
<name>A0ABT9P4I8_9ACTN</name>
<dbReference type="RefSeq" id="WP_307243881.1">
    <property type="nucleotide sequence ID" value="NZ_JAUSQZ010000001.1"/>
</dbReference>
<feature type="region of interest" description="Disordered" evidence="1">
    <location>
        <begin position="1036"/>
        <end position="1055"/>
    </location>
</feature>
<evidence type="ECO:0000313" key="3">
    <source>
        <dbReference type="Proteomes" id="UP001235712"/>
    </source>
</evidence>
<proteinExistence type="predicted"/>
<dbReference type="Proteomes" id="UP001235712">
    <property type="component" value="Unassembled WGS sequence"/>
</dbReference>
<dbReference type="EMBL" id="JAUSQZ010000001">
    <property type="protein sequence ID" value="MDP9827606.1"/>
    <property type="molecule type" value="Genomic_DNA"/>
</dbReference>
<gene>
    <name evidence="2" type="ORF">J2S57_003355</name>
</gene>
<evidence type="ECO:0000256" key="1">
    <source>
        <dbReference type="SAM" id="MobiDB-lite"/>
    </source>
</evidence>
<evidence type="ECO:0000313" key="2">
    <source>
        <dbReference type="EMBL" id="MDP9827606.1"/>
    </source>
</evidence>
<organism evidence="2 3">
    <name type="scientific">Kineosporia succinea</name>
    <dbReference type="NCBI Taxonomy" id="84632"/>
    <lineage>
        <taxon>Bacteria</taxon>
        <taxon>Bacillati</taxon>
        <taxon>Actinomycetota</taxon>
        <taxon>Actinomycetes</taxon>
        <taxon>Kineosporiales</taxon>
        <taxon>Kineosporiaceae</taxon>
        <taxon>Kineosporia</taxon>
    </lineage>
</organism>